<protein>
    <submittedName>
        <fullName evidence="1">Uncharacterized protein</fullName>
    </submittedName>
</protein>
<evidence type="ECO:0000313" key="1">
    <source>
        <dbReference type="EMBL" id="KAK3173748.1"/>
    </source>
</evidence>
<gene>
    <name evidence="1" type="ORF">OEA41_007080</name>
</gene>
<proteinExistence type="predicted"/>
<sequence>MHALLKFFISIPSSTNGPTFTRDPGKSNLPDHYLVPRQTTYQECTVKLDLYQPRDAEINLGSFYYEGNRIIENCVVRGADFNGGEVVMKGAGAGQAINIYIENPGPESIAQGPRNMTDSIHIKHPEPAVVVQDLVNTTDASALARRTSPEENYSPQCYLRSSHPHLLPLIPSHCEAALYNFRANIPPSINPIFTRDESKARQLPNYFLVPMKSKDEECTLMVDLAAGSTRIDAVIDINEFVSVGHRIIDQCVGKGPFDGGRIAMNGEGPNQVIIIRFQNSGLRDVGQDFGGWNGSFVESL</sequence>
<reference evidence="1" key="1">
    <citation type="submission" date="2022-11" db="EMBL/GenBank/DDBJ databases">
        <title>Chromosomal genome sequence assembly and mating type (MAT) locus characterization of the leprose asexual lichenized fungus Lepraria neglecta (Nyl.) Erichsen.</title>
        <authorList>
            <person name="Allen J.L."/>
            <person name="Pfeffer B."/>
        </authorList>
    </citation>
    <scope>NUCLEOTIDE SEQUENCE</scope>
    <source>
        <strain evidence="1">Allen 5258</strain>
    </source>
</reference>
<keyword evidence="2" id="KW-1185">Reference proteome</keyword>
<name>A0AAD9Z9X5_9LECA</name>
<comment type="caution">
    <text evidence="1">The sequence shown here is derived from an EMBL/GenBank/DDBJ whole genome shotgun (WGS) entry which is preliminary data.</text>
</comment>
<accession>A0AAD9Z9X5</accession>
<dbReference type="Proteomes" id="UP001276659">
    <property type="component" value="Unassembled WGS sequence"/>
</dbReference>
<evidence type="ECO:0000313" key="2">
    <source>
        <dbReference type="Proteomes" id="UP001276659"/>
    </source>
</evidence>
<dbReference type="EMBL" id="JASNWA010000007">
    <property type="protein sequence ID" value="KAK3173748.1"/>
    <property type="molecule type" value="Genomic_DNA"/>
</dbReference>
<organism evidence="1 2">
    <name type="scientific">Lepraria neglecta</name>
    <dbReference type="NCBI Taxonomy" id="209136"/>
    <lineage>
        <taxon>Eukaryota</taxon>
        <taxon>Fungi</taxon>
        <taxon>Dikarya</taxon>
        <taxon>Ascomycota</taxon>
        <taxon>Pezizomycotina</taxon>
        <taxon>Lecanoromycetes</taxon>
        <taxon>OSLEUM clade</taxon>
        <taxon>Lecanoromycetidae</taxon>
        <taxon>Lecanorales</taxon>
        <taxon>Lecanorineae</taxon>
        <taxon>Stereocaulaceae</taxon>
        <taxon>Lepraria</taxon>
    </lineage>
</organism>
<dbReference type="AlphaFoldDB" id="A0AAD9Z9X5"/>